<feature type="compositionally biased region" description="Basic and acidic residues" evidence="1">
    <location>
        <begin position="144"/>
        <end position="155"/>
    </location>
</feature>
<keyword evidence="3" id="KW-1185">Reference proteome</keyword>
<reference evidence="2" key="1">
    <citation type="journal article" date="2020" name="Stud. Mycol.">
        <title>101 Dothideomycetes genomes: a test case for predicting lifestyles and emergence of pathogens.</title>
        <authorList>
            <person name="Haridas S."/>
            <person name="Albert R."/>
            <person name="Binder M."/>
            <person name="Bloem J."/>
            <person name="Labutti K."/>
            <person name="Salamov A."/>
            <person name="Andreopoulos B."/>
            <person name="Baker S."/>
            <person name="Barry K."/>
            <person name="Bills G."/>
            <person name="Bluhm B."/>
            <person name="Cannon C."/>
            <person name="Castanera R."/>
            <person name="Culley D."/>
            <person name="Daum C."/>
            <person name="Ezra D."/>
            <person name="Gonzalez J."/>
            <person name="Henrissat B."/>
            <person name="Kuo A."/>
            <person name="Liang C."/>
            <person name="Lipzen A."/>
            <person name="Lutzoni F."/>
            <person name="Magnuson J."/>
            <person name="Mondo S."/>
            <person name="Nolan M."/>
            <person name="Ohm R."/>
            <person name="Pangilinan J."/>
            <person name="Park H.-J."/>
            <person name="Ramirez L."/>
            <person name="Alfaro M."/>
            <person name="Sun H."/>
            <person name="Tritt A."/>
            <person name="Yoshinaga Y."/>
            <person name="Zwiers L.-H."/>
            <person name="Turgeon B."/>
            <person name="Goodwin S."/>
            <person name="Spatafora J."/>
            <person name="Crous P."/>
            <person name="Grigoriev I."/>
        </authorList>
    </citation>
    <scope>NUCLEOTIDE SEQUENCE</scope>
    <source>
        <strain evidence="2">CBS 130266</strain>
    </source>
</reference>
<evidence type="ECO:0000313" key="3">
    <source>
        <dbReference type="Proteomes" id="UP000800235"/>
    </source>
</evidence>
<feature type="compositionally biased region" description="Basic and acidic residues" evidence="1">
    <location>
        <begin position="167"/>
        <end position="192"/>
    </location>
</feature>
<feature type="region of interest" description="Disordered" evidence="1">
    <location>
        <begin position="112"/>
        <end position="220"/>
    </location>
</feature>
<dbReference type="GO" id="GO:0030515">
    <property type="term" value="F:snoRNA binding"/>
    <property type="evidence" value="ECO:0007669"/>
    <property type="project" value="InterPro"/>
</dbReference>
<protein>
    <submittedName>
        <fullName evidence="2">Uncharacterized protein</fullName>
    </submittedName>
</protein>
<dbReference type="EMBL" id="MU007016">
    <property type="protein sequence ID" value="KAF2434627.1"/>
    <property type="molecule type" value="Genomic_DNA"/>
</dbReference>
<feature type="compositionally biased region" description="Basic residues" evidence="1">
    <location>
        <begin position="156"/>
        <end position="166"/>
    </location>
</feature>
<proteinExistence type="predicted"/>
<name>A0A9P4NZT2_9PEZI</name>
<feature type="compositionally biased region" description="Acidic residues" evidence="1">
    <location>
        <begin position="193"/>
        <end position="206"/>
    </location>
</feature>
<comment type="caution">
    <text evidence="2">The sequence shown here is derived from an EMBL/GenBank/DDBJ whole genome shotgun (WGS) entry which is preliminary data.</text>
</comment>
<dbReference type="GO" id="GO:0006364">
    <property type="term" value="P:rRNA processing"/>
    <property type="evidence" value="ECO:0007669"/>
    <property type="project" value="InterPro"/>
</dbReference>
<evidence type="ECO:0000256" key="1">
    <source>
        <dbReference type="SAM" id="MobiDB-lite"/>
    </source>
</evidence>
<gene>
    <name evidence="2" type="ORF">EJ08DRAFT_473874</name>
</gene>
<feature type="compositionally biased region" description="Acidic residues" evidence="1">
    <location>
        <begin position="115"/>
        <end position="125"/>
    </location>
</feature>
<feature type="region of interest" description="Disordered" evidence="1">
    <location>
        <begin position="1"/>
        <end position="99"/>
    </location>
</feature>
<feature type="compositionally biased region" description="Polar residues" evidence="1">
    <location>
        <begin position="72"/>
        <end position="92"/>
    </location>
</feature>
<dbReference type="AlphaFoldDB" id="A0A9P4NZT2"/>
<dbReference type="OrthoDB" id="5423707at2759"/>
<feature type="region of interest" description="Disordered" evidence="1">
    <location>
        <begin position="285"/>
        <end position="319"/>
    </location>
</feature>
<dbReference type="Pfam" id="PF08297">
    <property type="entry name" value="U3_snoRNA_assoc"/>
    <property type="match status" value="1"/>
</dbReference>
<feature type="compositionally biased region" description="Polar residues" evidence="1">
    <location>
        <begin position="285"/>
        <end position="304"/>
    </location>
</feature>
<dbReference type="InterPro" id="IPR013268">
    <property type="entry name" value="UTP16"/>
</dbReference>
<dbReference type="Proteomes" id="UP000800235">
    <property type="component" value="Unassembled WGS sequence"/>
</dbReference>
<accession>A0A9P4NZT2</accession>
<sequence>MATTRGGADTHSESPSSHRIARKRAHQEEPSIVTQSKRKKSSDEEKSLENENNSGEAQAVPLRTKSEIIESSEATIATTTIPSRNHIRFSSTSPPPVVAPAPIAQLAVVPAIETNPEEVSDDDAAPEAISHSAAQAQSRAIEAVARKADLEDKQAKKTKRRKRGKKLKDQAGKSEKRVRKDVQAELEQTHVDSEDEEELAMVEDKDEPASAPAKSYSLDNLPTLLPDELLATEAPLRLHSPPPTTSQIQRNTKTTFNNSTGHLRAPQPKPPQDLILEDKQVRVMTKTNSLLPPKATENSRSIRQSWMKGRLVGGPSGRF</sequence>
<organism evidence="2 3">
    <name type="scientific">Tothia fuscella</name>
    <dbReference type="NCBI Taxonomy" id="1048955"/>
    <lineage>
        <taxon>Eukaryota</taxon>
        <taxon>Fungi</taxon>
        <taxon>Dikarya</taxon>
        <taxon>Ascomycota</taxon>
        <taxon>Pezizomycotina</taxon>
        <taxon>Dothideomycetes</taxon>
        <taxon>Pleosporomycetidae</taxon>
        <taxon>Venturiales</taxon>
        <taxon>Cylindrosympodiaceae</taxon>
        <taxon>Tothia</taxon>
    </lineage>
</organism>
<evidence type="ECO:0000313" key="2">
    <source>
        <dbReference type="EMBL" id="KAF2434627.1"/>
    </source>
</evidence>